<dbReference type="EMBL" id="CP095061">
    <property type="protein sequence ID" value="UOQ67216.1"/>
    <property type="molecule type" value="Genomic_DNA"/>
</dbReference>
<proteinExistence type="predicted"/>
<dbReference type="PANTHER" id="PTHR43685">
    <property type="entry name" value="GLYCOSYLTRANSFERASE"/>
    <property type="match status" value="1"/>
</dbReference>
<dbReference type="Gene3D" id="3.90.550.10">
    <property type="entry name" value="Spore Coat Polysaccharide Biosynthesis Protein SpsA, Chain A"/>
    <property type="match status" value="1"/>
</dbReference>
<accession>A0ABY4G8Z3</accession>
<sequence>MNPDTRNWPWLLKSGLTPINHISDERYPKISIITPSYNQGQYLEETIHSVILQNYPNYELLIIDAGSTDTTLDVIRKYEPWITHWVSEPDRGQSHAIQKGLALATGDIINWINSDDLVAPGAFHRIATEFNLEKYDVICGKCDYFLDSLDQLDLRDMRMGLGPTVGDTLAWPKINQPSTFFKAAVLKELGIDERFRYTMDVDLWYRYLLRAGQSRVLLSEGLLTYFRLHGASKSVAESAGFEGEVWVVYYNVLYSTHQAAVLLDFARQAIPVILPFSPTRYEVRVAPAELRAFVRHVAWLGLHHYNEQGNYAAARQCLTIARRHGQPLDATVLRQLVKHYLLPKSLVRWFATRSSNPAS</sequence>
<dbReference type="Proteomes" id="UP000830401">
    <property type="component" value="Chromosome"/>
</dbReference>
<protein>
    <submittedName>
        <fullName evidence="2">Glycosyltransferase</fullName>
    </submittedName>
</protein>
<gene>
    <name evidence="2" type="ORF">MUN86_04780</name>
</gene>
<organism evidence="2 3">
    <name type="scientific">Hymenobacter volaticus</name>
    <dbReference type="NCBI Taxonomy" id="2932254"/>
    <lineage>
        <taxon>Bacteria</taxon>
        <taxon>Pseudomonadati</taxon>
        <taxon>Bacteroidota</taxon>
        <taxon>Cytophagia</taxon>
        <taxon>Cytophagales</taxon>
        <taxon>Hymenobacteraceae</taxon>
        <taxon>Hymenobacter</taxon>
    </lineage>
</organism>
<dbReference type="InterPro" id="IPR001173">
    <property type="entry name" value="Glyco_trans_2-like"/>
</dbReference>
<dbReference type="SUPFAM" id="SSF53448">
    <property type="entry name" value="Nucleotide-diphospho-sugar transferases"/>
    <property type="match status" value="1"/>
</dbReference>
<keyword evidence="3" id="KW-1185">Reference proteome</keyword>
<reference evidence="2" key="1">
    <citation type="submission" date="2022-04" db="EMBL/GenBank/DDBJ databases">
        <title>Hymenobacter sp. isolated from the air.</title>
        <authorList>
            <person name="Won M."/>
            <person name="Lee C.-M."/>
            <person name="Woen H.-Y."/>
            <person name="Kwon S.-W."/>
        </authorList>
    </citation>
    <scope>NUCLEOTIDE SEQUENCE</scope>
    <source>
        <strain evidence="2">5420S-77</strain>
    </source>
</reference>
<evidence type="ECO:0000313" key="3">
    <source>
        <dbReference type="Proteomes" id="UP000830401"/>
    </source>
</evidence>
<dbReference type="Pfam" id="PF00535">
    <property type="entry name" value="Glycos_transf_2"/>
    <property type="match status" value="1"/>
</dbReference>
<feature type="domain" description="Glycosyltransferase 2-like" evidence="1">
    <location>
        <begin position="31"/>
        <end position="157"/>
    </location>
</feature>
<evidence type="ECO:0000313" key="2">
    <source>
        <dbReference type="EMBL" id="UOQ67216.1"/>
    </source>
</evidence>
<dbReference type="InterPro" id="IPR050834">
    <property type="entry name" value="Glycosyltransf_2"/>
</dbReference>
<dbReference type="CDD" id="cd06433">
    <property type="entry name" value="GT_2_WfgS_like"/>
    <property type="match status" value="1"/>
</dbReference>
<dbReference type="InterPro" id="IPR029044">
    <property type="entry name" value="Nucleotide-diphossugar_trans"/>
</dbReference>
<dbReference type="PANTHER" id="PTHR43685:SF2">
    <property type="entry name" value="GLYCOSYLTRANSFERASE 2-LIKE DOMAIN-CONTAINING PROTEIN"/>
    <property type="match status" value="1"/>
</dbReference>
<evidence type="ECO:0000259" key="1">
    <source>
        <dbReference type="Pfam" id="PF00535"/>
    </source>
</evidence>
<dbReference type="RefSeq" id="WP_245122398.1">
    <property type="nucleotide sequence ID" value="NZ_CP095061.1"/>
</dbReference>
<name>A0ABY4G8Z3_9BACT</name>